<keyword evidence="1" id="KW-0808">Transferase</keyword>
<protein>
    <submittedName>
        <fullName evidence="1">Putative 3-phosphoinositide-dependent kinase</fullName>
    </submittedName>
</protein>
<sequence length="40" mass="4484">MEIMKKDSSESEAAIWKQIHLSESYLVCSMYEEAASLASS</sequence>
<dbReference type="GO" id="GO:0016301">
    <property type="term" value="F:kinase activity"/>
    <property type="evidence" value="ECO:0007669"/>
    <property type="project" value="UniProtKB-KW"/>
</dbReference>
<keyword evidence="2" id="KW-1185">Reference proteome</keyword>
<dbReference type="AlphaFoldDB" id="A0A392UU67"/>
<dbReference type="EMBL" id="LXQA010952865">
    <property type="protein sequence ID" value="MCI78539.1"/>
    <property type="molecule type" value="Genomic_DNA"/>
</dbReference>
<organism evidence="1 2">
    <name type="scientific">Trifolium medium</name>
    <dbReference type="NCBI Taxonomy" id="97028"/>
    <lineage>
        <taxon>Eukaryota</taxon>
        <taxon>Viridiplantae</taxon>
        <taxon>Streptophyta</taxon>
        <taxon>Embryophyta</taxon>
        <taxon>Tracheophyta</taxon>
        <taxon>Spermatophyta</taxon>
        <taxon>Magnoliopsida</taxon>
        <taxon>eudicotyledons</taxon>
        <taxon>Gunneridae</taxon>
        <taxon>Pentapetalae</taxon>
        <taxon>rosids</taxon>
        <taxon>fabids</taxon>
        <taxon>Fabales</taxon>
        <taxon>Fabaceae</taxon>
        <taxon>Papilionoideae</taxon>
        <taxon>50 kb inversion clade</taxon>
        <taxon>NPAAA clade</taxon>
        <taxon>Hologalegina</taxon>
        <taxon>IRL clade</taxon>
        <taxon>Trifolieae</taxon>
        <taxon>Trifolium</taxon>
    </lineage>
</organism>
<dbReference type="Proteomes" id="UP000265520">
    <property type="component" value="Unassembled WGS sequence"/>
</dbReference>
<feature type="non-terminal residue" evidence="1">
    <location>
        <position position="40"/>
    </location>
</feature>
<name>A0A392UU67_9FABA</name>
<proteinExistence type="predicted"/>
<evidence type="ECO:0000313" key="1">
    <source>
        <dbReference type="EMBL" id="MCI78539.1"/>
    </source>
</evidence>
<keyword evidence="1" id="KW-0418">Kinase</keyword>
<gene>
    <name evidence="1" type="ORF">A2U01_0099809</name>
</gene>
<reference evidence="1 2" key="1">
    <citation type="journal article" date="2018" name="Front. Plant Sci.">
        <title>Red Clover (Trifolium pratense) and Zigzag Clover (T. medium) - A Picture of Genomic Similarities and Differences.</title>
        <authorList>
            <person name="Dluhosova J."/>
            <person name="Istvanek J."/>
            <person name="Nedelnik J."/>
            <person name="Repkova J."/>
        </authorList>
    </citation>
    <scope>NUCLEOTIDE SEQUENCE [LARGE SCALE GENOMIC DNA]</scope>
    <source>
        <strain evidence="2">cv. 10/8</strain>
        <tissue evidence="1">Leaf</tissue>
    </source>
</reference>
<comment type="caution">
    <text evidence="1">The sequence shown here is derived from an EMBL/GenBank/DDBJ whole genome shotgun (WGS) entry which is preliminary data.</text>
</comment>
<evidence type="ECO:0000313" key="2">
    <source>
        <dbReference type="Proteomes" id="UP000265520"/>
    </source>
</evidence>
<accession>A0A392UU67</accession>